<proteinExistence type="predicted"/>
<feature type="compositionally biased region" description="Low complexity" evidence="1">
    <location>
        <begin position="81"/>
        <end position="90"/>
    </location>
</feature>
<reference evidence="2" key="1">
    <citation type="submission" date="2018-11" db="EMBL/GenBank/DDBJ databases">
        <authorList>
            <consortium name="Pathogen Informatics"/>
        </authorList>
    </citation>
    <scope>NUCLEOTIDE SEQUENCE</scope>
</reference>
<dbReference type="Proteomes" id="UP000784294">
    <property type="component" value="Unassembled WGS sequence"/>
</dbReference>
<evidence type="ECO:0000313" key="2">
    <source>
        <dbReference type="EMBL" id="VEL17647.1"/>
    </source>
</evidence>
<feature type="region of interest" description="Disordered" evidence="1">
    <location>
        <begin position="76"/>
        <end position="120"/>
    </location>
</feature>
<comment type="caution">
    <text evidence="2">The sequence shown here is derived from an EMBL/GenBank/DDBJ whole genome shotgun (WGS) entry which is preliminary data.</text>
</comment>
<keyword evidence="3" id="KW-1185">Reference proteome</keyword>
<evidence type="ECO:0000256" key="1">
    <source>
        <dbReference type="SAM" id="MobiDB-lite"/>
    </source>
</evidence>
<sequence length="227" mass="24348">MTSSEYFLDAPTQFPSVPHIHTASTPSPVTQFSHTLLSRPTFLSLSCDAIQPDQSQTVPDPARGHACTRKCTQTDRAPLAGSTGTSTGKSDSARPPEGVKASLLMPTAPTRTTREMRKRAHRQSLLPRLCLATVVSTRHPKTSLNWPVQATILSSPKASSGCVLGETVCITSSWPLPASLLKASVVAVAAKASGVLKSRLDPPEAEGGLRQWAASTVSLNNYYYYFR</sequence>
<accession>A0A3S5A208</accession>
<organism evidence="2 3">
    <name type="scientific">Protopolystoma xenopodis</name>
    <dbReference type="NCBI Taxonomy" id="117903"/>
    <lineage>
        <taxon>Eukaryota</taxon>
        <taxon>Metazoa</taxon>
        <taxon>Spiralia</taxon>
        <taxon>Lophotrochozoa</taxon>
        <taxon>Platyhelminthes</taxon>
        <taxon>Monogenea</taxon>
        <taxon>Polyopisthocotylea</taxon>
        <taxon>Polystomatidea</taxon>
        <taxon>Polystomatidae</taxon>
        <taxon>Protopolystoma</taxon>
    </lineage>
</organism>
<name>A0A3S5A208_9PLAT</name>
<dbReference type="AlphaFoldDB" id="A0A3S5A208"/>
<dbReference type="EMBL" id="CAAALY010033554">
    <property type="protein sequence ID" value="VEL17647.1"/>
    <property type="molecule type" value="Genomic_DNA"/>
</dbReference>
<gene>
    <name evidence="2" type="ORF">PXEA_LOCUS11087</name>
</gene>
<evidence type="ECO:0000313" key="3">
    <source>
        <dbReference type="Proteomes" id="UP000784294"/>
    </source>
</evidence>
<protein>
    <submittedName>
        <fullName evidence="2">Uncharacterized protein</fullName>
    </submittedName>
</protein>